<organism evidence="14 15">
    <name type="scientific">Streptomyces exfoliatus</name>
    <name type="common">Streptomyces hydrogenans</name>
    <dbReference type="NCBI Taxonomy" id="1905"/>
    <lineage>
        <taxon>Bacteria</taxon>
        <taxon>Bacillati</taxon>
        <taxon>Actinomycetota</taxon>
        <taxon>Actinomycetes</taxon>
        <taxon>Kitasatosporales</taxon>
        <taxon>Streptomycetaceae</taxon>
        <taxon>Streptomyces</taxon>
    </lineage>
</organism>
<protein>
    <recommendedName>
        <fullName evidence="4 12">4-hydroxy-tetrahydrodipicolinate synthase</fullName>
        <shortName evidence="12">HTPA synthase</shortName>
        <ecNumber evidence="4 12">4.3.3.7</ecNumber>
    </recommendedName>
</protein>
<keyword evidence="9 12" id="KW-0456">Lyase</keyword>
<comment type="function">
    <text evidence="1 12">Catalyzes the condensation of (S)-aspartate-beta-semialdehyde [(S)-ASA] and pyruvate to 4-hydroxy-tetrahydrodipicolinate (HTPA).</text>
</comment>
<evidence type="ECO:0000256" key="2">
    <source>
        <dbReference type="ARBA" id="ARBA00005120"/>
    </source>
</evidence>
<dbReference type="PROSITE" id="PS00666">
    <property type="entry name" value="DHDPS_2"/>
    <property type="match status" value="1"/>
</dbReference>
<feature type="site" description="Part of a proton relay during catalysis" evidence="12">
    <location>
        <position position="127"/>
    </location>
</feature>
<comment type="pathway">
    <text evidence="2 12">Amino-acid biosynthesis; L-lysine biosynthesis via DAP pathway; (S)-tetrahydrodipicolinate from L-aspartate: step 3/4.</text>
</comment>
<dbReference type="InterPro" id="IPR013785">
    <property type="entry name" value="Aldolase_TIM"/>
</dbReference>
<evidence type="ECO:0000256" key="4">
    <source>
        <dbReference type="ARBA" id="ARBA00012086"/>
    </source>
</evidence>
<evidence type="ECO:0000256" key="1">
    <source>
        <dbReference type="ARBA" id="ARBA00003294"/>
    </source>
</evidence>
<evidence type="ECO:0000313" key="14">
    <source>
        <dbReference type="EMBL" id="MEU7296249.1"/>
    </source>
</evidence>
<dbReference type="Pfam" id="PF00701">
    <property type="entry name" value="DHDPS"/>
    <property type="match status" value="1"/>
</dbReference>
<dbReference type="Gene3D" id="3.20.20.70">
    <property type="entry name" value="Aldolase class I"/>
    <property type="match status" value="1"/>
</dbReference>
<dbReference type="PANTHER" id="PTHR12128">
    <property type="entry name" value="DIHYDRODIPICOLINATE SYNTHASE"/>
    <property type="match status" value="1"/>
</dbReference>
<feature type="binding site" evidence="12">
    <location>
        <position position="65"/>
    </location>
    <ligand>
        <name>pyruvate</name>
        <dbReference type="ChEBI" id="CHEBI:15361"/>
    </ligand>
</feature>
<evidence type="ECO:0000256" key="7">
    <source>
        <dbReference type="ARBA" id="ARBA00022915"/>
    </source>
</evidence>
<dbReference type="Proteomes" id="UP001551210">
    <property type="component" value="Unassembled WGS sequence"/>
</dbReference>
<gene>
    <name evidence="12 14" type="primary">dapA</name>
    <name evidence="14" type="ORF">AB0A76_24090</name>
</gene>
<comment type="caution">
    <text evidence="12">Was originally thought to be a dihydrodipicolinate synthase (DHDPS), catalyzing the condensation of (S)-aspartate-beta-semialdehyde [(S)-ASA] and pyruvate to dihydrodipicolinate (DHDP). However, it was shown in E.coli that the product of the enzymatic reaction is not dihydrodipicolinate but in fact (4S)-4-hydroxy-2,3,4,5-tetrahydro-(2S)-dipicolinic acid (HTPA), and that the consecutive dehydration reaction leading to DHDP is not spontaneous but catalyzed by DapB.</text>
</comment>
<dbReference type="EC" id="4.3.3.7" evidence="4 12"/>
<evidence type="ECO:0000256" key="13">
    <source>
        <dbReference type="PIRNR" id="PIRNR001365"/>
    </source>
</evidence>
<keyword evidence="5 12" id="KW-0963">Cytoplasm</keyword>
<keyword evidence="15" id="KW-1185">Reference proteome</keyword>
<comment type="subcellular location">
    <subcellularLocation>
        <location evidence="12">Cytoplasm</location>
    </subcellularLocation>
</comment>
<comment type="catalytic activity">
    <reaction evidence="11 12">
        <text>L-aspartate 4-semialdehyde + pyruvate = (2S,4S)-4-hydroxy-2,3,4,5-tetrahydrodipicolinate + H2O + H(+)</text>
        <dbReference type="Rhea" id="RHEA:34171"/>
        <dbReference type="ChEBI" id="CHEBI:15361"/>
        <dbReference type="ChEBI" id="CHEBI:15377"/>
        <dbReference type="ChEBI" id="CHEBI:15378"/>
        <dbReference type="ChEBI" id="CHEBI:67139"/>
        <dbReference type="ChEBI" id="CHEBI:537519"/>
        <dbReference type="EC" id="4.3.3.7"/>
    </reaction>
</comment>
<dbReference type="RefSeq" id="WP_359212039.1">
    <property type="nucleotide sequence ID" value="NZ_JBEZAM010000039.1"/>
</dbReference>
<dbReference type="NCBIfam" id="TIGR00674">
    <property type="entry name" value="dapA"/>
    <property type="match status" value="1"/>
</dbReference>
<dbReference type="PIRSF" id="PIRSF001365">
    <property type="entry name" value="DHDPS"/>
    <property type="match status" value="1"/>
</dbReference>
<evidence type="ECO:0000256" key="12">
    <source>
        <dbReference type="HAMAP-Rule" id="MF_00418"/>
    </source>
</evidence>
<dbReference type="CDD" id="cd00950">
    <property type="entry name" value="DHDPS"/>
    <property type="match status" value="1"/>
</dbReference>
<comment type="similarity">
    <text evidence="3 12 13">Belongs to the DapA family.</text>
</comment>
<feature type="site" description="Part of a proton relay during catalysis" evidence="12">
    <location>
        <position position="64"/>
    </location>
</feature>
<keyword evidence="7 12" id="KW-0220">Diaminopimelate biosynthesis</keyword>
<keyword evidence="6 12" id="KW-0028">Amino-acid biosynthesis</keyword>
<evidence type="ECO:0000256" key="6">
    <source>
        <dbReference type="ARBA" id="ARBA00022605"/>
    </source>
</evidence>
<dbReference type="InterPro" id="IPR020625">
    <property type="entry name" value="Schiff_base-form_aldolases_AS"/>
</dbReference>
<comment type="caution">
    <text evidence="14">The sequence shown here is derived from an EMBL/GenBank/DDBJ whole genome shotgun (WGS) entry which is preliminary data.</text>
</comment>
<feature type="active site" description="Schiff-base intermediate with substrate" evidence="12">
    <location>
        <position position="181"/>
    </location>
</feature>
<feature type="active site" description="Proton donor/acceptor" evidence="12">
    <location>
        <position position="153"/>
    </location>
</feature>
<evidence type="ECO:0000256" key="3">
    <source>
        <dbReference type="ARBA" id="ARBA00007592"/>
    </source>
</evidence>
<evidence type="ECO:0000256" key="9">
    <source>
        <dbReference type="ARBA" id="ARBA00023239"/>
    </source>
</evidence>
<dbReference type="PRINTS" id="PR00146">
    <property type="entry name" value="DHPICSNTHASE"/>
</dbReference>
<dbReference type="EMBL" id="JBEZAM010000039">
    <property type="protein sequence ID" value="MEU7296249.1"/>
    <property type="molecule type" value="Genomic_DNA"/>
</dbReference>
<accession>A0ABV3D197</accession>
<dbReference type="PANTHER" id="PTHR12128:SF66">
    <property type="entry name" value="4-HYDROXY-2-OXOGLUTARATE ALDOLASE, MITOCHONDRIAL"/>
    <property type="match status" value="1"/>
</dbReference>
<comment type="subunit">
    <text evidence="12">Homotetramer; dimer of dimers.</text>
</comment>
<keyword evidence="8 12" id="KW-0457">Lysine biosynthesis</keyword>
<dbReference type="GO" id="GO:0008840">
    <property type="term" value="F:4-hydroxy-tetrahydrodipicolinate synthase activity"/>
    <property type="evidence" value="ECO:0007669"/>
    <property type="project" value="UniProtKB-EC"/>
</dbReference>
<dbReference type="InterPro" id="IPR020624">
    <property type="entry name" value="Schiff_base-form_aldolases_CS"/>
</dbReference>
<feature type="binding site" evidence="12">
    <location>
        <position position="221"/>
    </location>
    <ligand>
        <name>pyruvate</name>
        <dbReference type="ChEBI" id="CHEBI:15361"/>
    </ligand>
</feature>
<dbReference type="InterPro" id="IPR005263">
    <property type="entry name" value="DapA"/>
</dbReference>
<dbReference type="HAMAP" id="MF_00418">
    <property type="entry name" value="DapA"/>
    <property type="match status" value="1"/>
</dbReference>
<sequence>MSTMSTMSTMKTMSTTRTERPFGRALCAMITPFTPSGGLDLDRAGELAARLIADGCDGLVLNGTTGESPTTTDAEKAALVRAVRKAVGPGPALLTGVGTADTRHTLELARQAEQAGADGLLVVTPYYSRPQQSAVEAHFLKVADGAGLPVMVYDIPGRTGTRVEPATMRRLAKHPRIVAVKDCSYDLLAAARLIAETSLAYYSGSEELNLPLYAVGGAGYVSTVANVAPRQLRAVLDAFDAGDSAEAARLNARTMPLTELMMASGLPGSVTAKALLGGALREPLQPADREALDGLRAAHEALVQAESVVEVLPKIAACSRTSSSGSSI</sequence>
<evidence type="ECO:0000256" key="8">
    <source>
        <dbReference type="ARBA" id="ARBA00023154"/>
    </source>
</evidence>
<proteinExistence type="inferred from homology"/>
<evidence type="ECO:0000256" key="11">
    <source>
        <dbReference type="ARBA" id="ARBA00047836"/>
    </source>
</evidence>
<evidence type="ECO:0000256" key="5">
    <source>
        <dbReference type="ARBA" id="ARBA00022490"/>
    </source>
</evidence>
<dbReference type="SMART" id="SM01130">
    <property type="entry name" value="DHDPS"/>
    <property type="match status" value="1"/>
</dbReference>
<evidence type="ECO:0000313" key="15">
    <source>
        <dbReference type="Proteomes" id="UP001551210"/>
    </source>
</evidence>
<name>A0ABV3D197_STREX</name>
<dbReference type="PROSITE" id="PS00665">
    <property type="entry name" value="DHDPS_1"/>
    <property type="match status" value="1"/>
</dbReference>
<dbReference type="InterPro" id="IPR002220">
    <property type="entry name" value="DapA-like"/>
</dbReference>
<keyword evidence="10 12" id="KW-0704">Schiff base</keyword>
<evidence type="ECO:0000256" key="10">
    <source>
        <dbReference type="ARBA" id="ARBA00023270"/>
    </source>
</evidence>
<dbReference type="SUPFAM" id="SSF51569">
    <property type="entry name" value="Aldolase"/>
    <property type="match status" value="1"/>
</dbReference>
<reference evidence="14 15" key="1">
    <citation type="submission" date="2024-06" db="EMBL/GenBank/DDBJ databases">
        <title>The Natural Products Discovery Center: Release of the First 8490 Sequenced Strains for Exploring Actinobacteria Biosynthetic Diversity.</title>
        <authorList>
            <person name="Kalkreuter E."/>
            <person name="Kautsar S.A."/>
            <person name="Yang D."/>
            <person name="Bader C.D."/>
            <person name="Teijaro C.N."/>
            <person name="Fluegel L."/>
            <person name="Davis C.M."/>
            <person name="Simpson J.R."/>
            <person name="Lauterbach L."/>
            <person name="Steele A.D."/>
            <person name="Gui C."/>
            <person name="Meng S."/>
            <person name="Li G."/>
            <person name="Viehrig K."/>
            <person name="Ye F."/>
            <person name="Su P."/>
            <person name="Kiefer A.F."/>
            <person name="Nichols A."/>
            <person name="Cepeda A.J."/>
            <person name="Yan W."/>
            <person name="Fan B."/>
            <person name="Jiang Y."/>
            <person name="Adhikari A."/>
            <person name="Zheng C.-J."/>
            <person name="Schuster L."/>
            <person name="Cowan T.M."/>
            <person name="Smanski M.J."/>
            <person name="Chevrette M.G."/>
            <person name="De Carvalho L.P.S."/>
            <person name="Shen B."/>
        </authorList>
    </citation>
    <scope>NUCLEOTIDE SEQUENCE [LARGE SCALE GENOMIC DNA]</scope>
    <source>
        <strain evidence="14 15">NPDC045705</strain>
    </source>
</reference>